<evidence type="ECO:0000313" key="4">
    <source>
        <dbReference type="Proteomes" id="UP001597326"/>
    </source>
</evidence>
<dbReference type="RefSeq" id="WP_343871929.1">
    <property type="nucleotide sequence ID" value="NZ_BAAAIX010000003.1"/>
</dbReference>
<reference evidence="4" key="1">
    <citation type="journal article" date="2019" name="Int. J. Syst. Evol. Microbiol.">
        <title>The Global Catalogue of Microorganisms (GCM) 10K type strain sequencing project: providing services to taxonomists for standard genome sequencing and annotation.</title>
        <authorList>
            <consortium name="The Broad Institute Genomics Platform"/>
            <consortium name="The Broad Institute Genome Sequencing Center for Infectious Disease"/>
            <person name="Wu L."/>
            <person name="Ma J."/>
        </authorList>
    </citation>
    <scope>NUCLEOTIDE SEQUENCE [LARGE SCALE GENOMIC DNA]</scope>
    <source>
        <strain evidence="4">CAIM 431</strain>
    </source>
</reference>
<feature type="compositionally biased region" description="Gly residues" evidence="1">
    <location>
        <begin position="36"/>
        <end position="45"/>
    </location>
</feature>
<accession>A0ABW4RS10</accession>
<protein>
    <submittedName>
        <fullName evidence="3">DUF2087 domain-containing protein</fullName>
    </submittedName>
</protein>
<name>A0ABW4RS10_9ACTN</name>
<dbReference type="Pfam" id="PF09860">
    <property type="entry name" value="DUF2087"/>
    <property type="match status" value="1"/>
</dbReference>
<feature type="region of interest" description="Disordered" evidence="1">
    <location>
        <begin position="26"/>
        <end position="57"/>
    </location>
</feature>
<dbReference type="Proteomes" id="UP001597326">
    <property type="component" value="Unassembled WGS sequence"/>
</dbReference>
<dbReference type="InterPro" id="IPR018656">
    <property type="entry name" value="DUF2087"/>
</dbReference>
<sequence>MTRDKDFKALVRSRMRETGQTYTAARAHLADEQEAGGRGGPGGSGATPAPSAQPVLQESERWRLAREEQERVVGRFVGDGRLVNFPARRRARAHVLLHLAARFERGRIWSEPEVNQRLAEVVEDHAFWRRELVDYGYLEREAGRYWLARRLPVRPAHMAQEIPDWEALWLPGHLGLGDPA</sequence>
<proteinExistence type="predicted"/>
<comment type="caution">
    <text evidence="3">The sequence shown here is derived from an EMBL/GenBank/DDBJ whole genome shotgun (WGS) entry which is preliminary data.</text>
</comment>
<gene>
    <name evidence="3" type="ORF">ACFSCS_01440</name>
</gene>
<evidence type="ECO:0000259" key="2">
    <source>
        <dbReference type="Pfam" id="PF09860"/>
    </source>
</evidence>
<evidence type="ECO:0000256" key="1">
    <source>
        <dbReference type="SAM" id="MobiDB-lite"/>
    </source>
</evidence>
<organism evidence="3 4">
    <name type="scientific">Luteococcus peritonei</name>
    <dbReference type="NCBI Taxonomy" id="88874"/>
    <lineage>
        <taxon>Bacteria</taxon>
        <taxon>Bacillati</taxon>
        <taxon>Actinomycetota</taxon>
        <taxon>Actinomycetes</taxon>
        <taxon>Propionibacteriales</taxon>
        <taxon>Propionibacteriaceae</taxon>
        <taxon>Luteococcus</taxon>
    </lineage>
</organism>
<keyword evidence="4" id="KW-1185">Reference proteome</keyword>
<dbReference type="EMBL" id="JBHUFZ010000003">
    <property type="protein sequence ID" value="MFD1888849.1"/>
    <property type="molecule type" value="Genomic_DNA"/>
</dbReference>
<evidence type="ECO:0000313" key="3">
    <source>
        <dbReference type="EMBL" id="MFD1888849.1"/>
    </source>
</evidence>
<feature type="domain" description="DUF2087" evidence="2">
    <location>
        <begin position="81"/>
        <end position="147"/>
    </location>
</feature>